<dbReference type="AlphaFoldDB" id="A0AAV4U5M2"/>
<gene>
    <name evidence="1" type="ORF">CEXT_509681</name>
</gene>
<evidence type="ECO:0000313" key="1">
    <source>
        <dbReference type="EMBL" id="GIY53089.1"/>
    </source>
</evidence>
<comment type="caution">
    <text evidence="1">The sequence shown here is derived from an EMBL/GenBank/DDBJ whole genome shotgun (WGS) entry which is preliminary data.</text>
</comment>
<proteinExistence type="predicted"/>
<evidence type="ECO:0000313" key="2">
    <source>
        <dbReference type="Proteomes" id="UP001054945"/>
    </source>
</evidence>
<sequence length="117" mass="12921">MKSRQKSQISLDFTVATSVVLDANAESPIRRAHKLVTERADDCTCTNALKSSCTHKAKQFPDHLIPEARILIRRALALSVGHGQPVIVVEAHRPLKVLQTAVLWERPFAGFLISALN</sequence>
<name>A0AAV4U5M2_CAEEX</name>
<evidence type="ECO:0008006" key="3">
    <source>
        <dbReference type="Google" id="ProtNLM"/>
    </source>
</evidence>
<dbReference type="EMBL" id="BPLR01012321">
    <property type="protein sequence ID" value="GIY53089.1"/>
    <property type="molecule type" value="Genomic_DNA"/>
</dbReference>
<keyword evidence="2" id="KW-1185">Reference proteome</keyword>
<protein>
    <recommendedName>
        <fullName evidence="3">SWIM-type domain-containing protein</fullName>
    </recommendedName>
</protein>
<dbReference type="Proteomes" id="UP001054945">
    <property type="component" value="Unassembled WGS sequence"/>
</dbReference>
<organism evidence="1 2">
    <name type="scientific">Caerostris extrusa</name>
    <name type="common">Bark spider</name>
    <name type="synonym">Caerostris bankana</name>
    <dbReference type="NCBI Taxonomy" id="172846"/>
    <lineage>
        <taxon>Eukaryota</taxon>
        <taxon>Metazoa</taxon>
        <taxon>Ecdysozoa</taxon>
        <taxon>Arthropoda</taxon>
        <taxon>Chelicerata</taxon>
        <taxon>Arachnida</taxon>
        <taxon>Araneae</taxon>
        <taxon>Araneomorphae</taxon>
        <taxon>Entelegynae</taxon>
        <taxon>Araneoidea</taxon>
        <taxon>Araneidae</taxon>
        <taxon>Caerostris</taxon>
    </lineage>
</organism>
<reference evidence="1 2" key="1">
    <citation type="submission" date="2021-06" db="EMBL/GenBank/DDBJ databases">
        <title>Caerostris extrusa draft genome.</title>
        <authorList>
            <person name="Kono N."/>
            <person name="Arakawa K."/>
        </authorList>
    </citation>
    <scope>NUCLEOTIDE SEQUENCE [LARGE SCALE GENOMIC DNA]</scope>
</reference>
<accession>A0AAV4U5M2</accession>